<gene>
    <name evidence="1" type="ORF">SCLCIDRAFT_56342</name>
</gene>
<dbReference type="Proteomes" id="UP000053989">
    <property type="component" value="Unassembled WGS sequence"/>
</dbReference>
<keyword evidence="2" id="KW-1185">Reference proteome</keyword>
<reference evidence="2" key="2">
    <citation type="submission" date="2015-01" db="EMBL/GenBank/DDBJ databases">
        <title>Evolutionary Origins and Diversification of the Mycorrhizal Mutualists.</title>
        <authorList>
            <consortium name="DOE Joint Genome Institute"/>
            <consortium name="Mycorrhizal Genomics Consortium"/>
            <person name="Kohler A."/>
            <person name="Kuo A."/>
            <person name="Nagy L.G."/>
            <person name="Floudas D."/>
            <person name="Copeland A."/>
            <person name="Barry K.W."/>
            <person name="Cichocki N."/>
            <person name="Veneault-Fourrey C."/>
            <person name="LaButti K."/>
            <person name="Lindquist E.A."/>
            <person name="Lipzen A."/>
            <person name="Lundell T."/>
            <person name="Morin E."/>
            <person name="Murat C."/>
            <person name="Riley R."/>
            <person name="Ohm R."/>
            <person name="Sun H."/>
            <person name="Tunlid A."/>
            <person name="Henrissat B."/>
            <person name="Grigoriev I.V."/>
            <person name="Hibbett D.S."/>
            <person name="Martin F."/>
        </authorList>
    </citation>
    <scope>NUCLEOTIDE SEQUENCE [LARGE SCALE GENOMIC DNA]</scope>
    <source>
        <strain evidence="2">Foug A</strain>
    </source>
</reference>
<accession>A0A0C3E816</accession>
<proteinExistence type="predicted"/>
<protein>
    <submittedName>
        <fullName evidence="1">Uncharacterized protein</fullName>
    </submittedName>
</protein>
<organism evidence="1 2">
    <name type="scientific">Scleroderma citrinum Foug A</name>
    <dbReference type="NCBI Taxonomy" id="1036808"/>
    <lineage>
        <taxon>Eukaryota</taxon>
        <taxon>Fungi</taxon>
        <taxon>Dikarya</taxon>
        <taxon>Basidiomycota</taxon>
        <taxon>Agaricomycotina</taxon>
        <taxon>Agaricomycetes</taxon>
        <taxon>Agaricomycetidae</taxon>
        <taxon>Boletales</taxon>
        <taxon>Sclerodermatineae</taxon>
        <taxon>Sclerodermataceae</taxon>
        <taxon>Scleroderma</taxon>
    </lineage>
</organism>
<sequence>LPIFNATVRLKTYYQSRRDSITDILGKLGKDYPNPKAFRPIALLNTTAKLLVSADIADETAYIREKHNLLPNTHFGG</sequence>
<evidence type="ECO:0000313" key="2">
    <source>
        <dbReference type="Proteomes" id="UP000053989"/>
    </source>
</evidence>
<feature type="non-terminal residue" evidence="1">
    <location>
        <position position="77"/>
    </location>
</feature>
<feature type="non-terminal residue" evidence="1">
    <location>
        <position position="1"/>
    </location>
</feature>
<dbReference type="AlphaFoldDB" id="A0A0C3E816"/>
<dbReference type="STRING" id="1036808.A0A0C3E816"/>
<dbReference type="OrthoDB" id="2690385at2759"/>
<name>A0A0C3E816_9AGAM</name>
<dbReference type="InParanoid" id="A0A0C3E816"/>
<dbReference type="HOGENOM" id="CLU_2644848_0_0_1"/>
<reference evidence="1 2" key="1">
    <citation type="submission" date="2014-04" db="EMBL/GenBank/DDBJ databases">
        <authorList>
            <consortium name="DOE Joint Genome Institute"/>
            <person name="Kuo A."/>
            <person name="Kohler A."/>
            <person name="Nagy L.G."/>
            <person name="Floudas D."/>
            <person name="Copeland A."/>
            <person name="Barry K.W."/>
            <person name="Cichocki N."/>
            <person name="Veneault-Fourrey C."/>
            <person name="LaButti K."/>
            <person name="Lindquist E.A."/>
            <person name="Lipzen A."/>
            <person name="Lundell T."/>
            <person name="Morin E."/>
            <person name="Murat C."/>
            <person name="Sun H."/>
            <person name="Tunlid A."/>
            <person name="Henrissat B."/>
            <person name="Grigoriev I.V."/>
            <person name="Hibbett D.S."/>
            <person name="Martin F."/>
            <person name="Nordberg H.P."/>
            <person name="Cantor M.N."/>
            <person name="Hua S.X."/>
        </authorList>
    </citation>
    <scope>NUCLEOTIDE SEQUENCE [LARGE SCALE GENOMIC DNA]</scope>
    <source>
        <strain evidence="1 2">Foug A</strain>
    </source>
</reference>
<dbReference type="EMBL" id="KN822027">
    <property type="protein sequence ID" value="KIM64544.1"/>
    <property type="molecule type" value="Genomic_DNA"/>
</dbReference>
<evidence type="ECO:0000313" key="1">
    <source>
        <dbReference type="EMBL" id="KIM64544.1"/>
    </source>
</evidence>